<accession>A0A1V9F0N4</accession>
<protein>
    <recommendedName>
        <fullName evidence="4">DUF5723 domain-containing protein</fullName>
    </recommendedName>
</protein>
<sequence>MINGKIAVCLCACIIWKTVAFAQSSTSNPYNIKVPARAGVIPNISTQGKNDMFTTSNFSLNLLGGYTGSVNGLELGGWFNIDKRNLKGMQAAGWFNVVNGDVNGLQLAGFFNGARNNVTGAQFGGLLNYANKNVNGMQVAGIYNHVAGKFNGFQTAGIVNYNQQSVKGMQLAGIANINPNFTNGVQIAGIVNYSKHLRGLQLGLINIADTSDGFSIGLLNIVRKGYHKITVSANEVLNANLAIKSGNAKLYNILTVGVNAGSDDKIFSYGYGLGHEINVAKWLTVNPELTTQYLYLGNWNYLNLLSKFQVLANFKLTHNLAIFGGPSFSVYYSDQPEAVKGYKFMVPGNNYHTYNLWRDNLTGWIGWTAGISFL</sequence>
<keyword evidence="3" id="KW-1185">Reference proteome</keyword>
<reference evidence="3" key="1">
    <citation type="submission" date="2016-04" db="EMBL/GenBank/DDBJ databases">
        <authorList>
            <person name="Chen L."/>
            <person name="Zhuang W."/>
            <person name="Wang G."/>
        </authorList>
    </citation>
    <scope>NUCLEOTIDE SEQUENCE [LARGE SCALE GENOMIC DNA]</scope>
    <source>
        <strain evidence="3">17621</strain>
    </source>
</reference>
<dbReference type="NCBIfam" id="NF047436">
    <property type="entry name" value="LA_2272_repeat"/>
    <property type="match status" value="1"/>
</dbReference>
<dbReference type="AlphaFoldDB" id="A0A1V9F0N4"/>
<feature type="signal peptide" evidence="1">
    <location>
        <begin position="1"/>
        <end position="22"/>
    </location>
</feature>
<organism evidence="2 3">
    <name type="scientific">Niastella yeongjuensis</name>
    <dbReference type="NCBI Taxonomy" id="354355"/>
    <lineage>
        <taxon>Bacteria</taxon>
        <taxon>Pseudomonadati</taxon>
        <taxon>Bacteroidota</taxon>
        <taxon>Chitinophagia</taxon>
        <taxon>Chitinophagales</taxon>
        <taxon>Chitinophagaceae</taxon>
        <taxon>Niastella</taxon>
    </lineage>
</organism>
<dbReference type="STRING" id="354355.SAMN05660816_06214"/>
<dbReference type="EMBL" id="LVXG01000010">
    <property type="protein sequence ID" value="OQP51816.1"/>
    <property type="molecule type" value="Genomic_DNA"/>
</dbReference>
<comment type="caution">
    <text evidence="2">The sequence shown here is derived from an EMBL/GenBank/DDBJ whole genome shotgun (WGS) entry which is preliminary data.</text>
</comment>
<name>A0A1V9F0N4_9BACT</name>
<dbReference type="OrthoDB" id="5505971at2"/>
<evidence type="ECO:0000256" key="1">
    <source>
        <dbReference type="SAM" id="SignalP"/>
    </source>
</evidence>
<evidence type="ECO:0000313" key="3">
    <source>
        <dbReference type="Proteomes" id="UP000192610"/>
    </source>
</evidence>
<feature type="chain" id="PRO_5010748080" description="DUF5723 domain-containing protein" evidence="1">
    <location>
        <begin position="23"/>
        <end position="374"/>
    </location>
</feature>
<evidence type="ECO:0000313" key="2">
    <source>
        <dbReference type="EMBL" id="OQP51816.1"/>
    </source>
</evidence>
<evidence type="ECO:0008006" key="4">
    <source>
        <dbReference type="Google" id="ProtNLM"/>
    </source>
</evidence>
<dbReference type="Proteomes" id="UP000192610">
    <property type="component" value="Unassembled WGS sequence"/>
</dbReference>
<gene>
    <name evidence="2" type="ORF">A4H97_26800</name>
</gene>
<dbReference type="RefSeq" id="WP_081198406.1">
    <property type="nucleotide sequence ID" value="NZ_FOCZ01000018.1"/>
</dbReference>
<dbReference type="InterPro" id="IPR058093">
    <property type="entry name" value="LA_2272-like"/>
</dbReference>
<proteinExistence type="predicted"/>
<keyword evidence="1" id="KW-0732">Signal</keyword>